<comment type="similarity">
    <text evidence="1">Belongs to the palmitoyl-protein thioesterase family.</text>
</comment>
<dbReference type="EMBL" id="VCGU01000008">
    <property type="protein sequence ID" value="TRY72654.1"/>
    <property type="molecule type" value="Genomic_DNA"/>
</dbReference>
<comment type="caution">
    <text evidence="11">The sequence shown here is derived from an EMBL/GenBank/DDBJ whole genome shotgun (WGS) entry which is preliminary data.</text>
</comment>
<dbReference type="EC" id="3.1.2.22" evidence="2"/>
<sequence length="317" mass="35980">MAIKDLLALVVFSILIVSNSASIEGNSILKLSRTTPGVNDPTPIVIWHGMGDTCCNPLSMGYIKRTFEQHIPGVYVRSVRIGNSFVDDTRNGFFLDVNTQVEMVCQKIASDPLLQNGYNAVGFSQGAQFLRAVAQRCPQGMKNLISVGGQHQGVYGLPQCMGESHIICDYVRRLLNYGAYTHWVQNFLVQAQYWHDPLDEATYRDRSLFIAEINNERSPKNPNYKENLLKLEKFVMVKFTEDTMVDPKGTEWFSFYAPGQAKVMLPFNETTLYKEDWIGLKAMDEQGKLVFLECEGNHLRMSDEFLLNQIIRPFLAN</sequence>
<dbReference type="PRINTS" id="PR00414">
    <property type="entry name" value="PPTHIESTRASE"/>
</dbReference>
<keyword evidence="5" id="KW-0378">Hydrolase</keyword>
<comment type="catalytic activity">
    <reaction evidence="9">
        <text>S-hexadecanoyl-L-cysteinyl-[protein] + H2O = L-cysteinyl-[protein] + hexadecanoate + H(+)</text>
        <dbReference type="Rhea" id="RHEA:19233"/>
        <dbReference type="Rhea" id="RHEA-COMP:10131"/>
        <dbReference type="Rhea" id="RHEA-COMP:11032"/>
        <dbReference type="ChEBI" id="CHEBI:7896"/>
        <dbReference type="ChEBI" id="CHEBI:15377"/>
        <dbReference type="ChEBI" id="CHEBI:15378"/>
        <dbReference type="ChEBI" id="CHEBI:29950"/>
        <dbReference type="ChEBI" id="CHEBI:74151"/>
        <dbReference type="EC" id="3.1.2.22"/>
    </reaction>
    <physiologicalReaction direction="left-to-right" evidence="9">
        <dbReference type="Rhea" id="RHEA:19234"/>
    </physiologicalReaction>
</comment>
<keyword evidence="4 10" id="KW-0732">Signal</keyword>
<dbReference type="STRING" id="6832.A0A553P4N4"/>
<accession>A0A553P4N4</accession>
<dbReference type="InterPro" id="IPR002472">
    <property type="entry name" value="Palm_thioest"/>
</dbReference>
<evidence type="ECO:0000256" key="1">
    <source>
        <dbReference type="ARBA" id="ARBA00010758"/>
    </source>
</evidence>
<dbReference type="FunFam" id="3.40.50.1820:FF:000107">
    <property type="entry name" value="Palmitoyl-protein thioesterase 1"/>
    <property type="match status" value="1"/>
</dbReference>
<proteinExistence type="inferred from homology"/>
<evidence type="ECO:0000256" key="3">
    <source>
        <dbReference type="ARBA" id="ARBA00014212"/>
    </source>
</evidence>
<dbReference type="Gene3D" id="3.40.50.1820">
    <property type="entry name" value="alpha/beta hydrolase"/>
    <property type="match status" value="1"/>
</dbReference>
<dbReference type="GO" id="GO:0006898">
    <property type="term" value="P:receptor-mediated endocytosis"/>
    <property type="evidence" value="ECO:0007669"/>
    <property type="project" value="TreeGrafter"/>
</dbReference>
<dbReference type="InterPro" id="IPR029058">
    <property type="entry name" value="AB_hydrolase_fold"/>
</dbReference>
<dbReference type="Proteomes" id="UP000318571">
    <property type="component" value="Chromosome 7"/>
</dbReference>
<evidence type="ECO:0000256" key="7">
    <source>
        <dbReference type="ARBA" id="ARBA00023180"/>
    </source>
</evidence>
<evidence type="ECO:0000256" key="2">
    <source>
        <dbReference type="ARBA" id="ARBA00012423"/>
    </source>
</evidence>
<dbReference type="AlphaFoldDB" id="A0A553P4N4"/>
<keyword evidence="12" id="KW-1185">Reference proteome</keyword>
<evidence type="ECO:0000256" key="6">
    <source>
        <dbReference type="ARBA" id="ARBA00023157"/>
    </source>
</evidence>
<dbReference type="GO" id="GO:0008474">
    <property type="term" value="F:palmitoyl-(protein) hydrolase activity"/>
    <property type="evidence" value="ECO:0007669"/>
    <property type="project" value="UniProtKB-EC"/>
</dbReference>
<dbReference type="OMA" id="KFVMVMF"/>
<evidence type="ECO:0000256" key="4">
    <source>
        <dbReference type="ARBA" id="ARBA00022729"/>
    </source>
</evidence>
<feature type="chain" id="PRO_5022235709" description="Palmitoyl-protein thioesterase 1" evidence="10">
    <location>
        <begin position="22"/>
        <end position="317"/>
    </location>
</feature>
<dbReference type="PANTHER" id="PTHR11247">
    <property type="entry name" value="PALMITOYL-PROTEIN THIOESTERASE/DOLICHYLDIPHOSPHATASE 1"/>
    <property type="match status" value="1"/>
</dbReference>
<dbReference type="GO" id="GO:0005764">
    <property type="term" value="C:lysosome"/>
    <property type="evidence" value="ECO:0007669"/>
    <property type="project" value="TreeGrafter"/>
</dbReference>
<evidence type="ECO:0000256" key="5">
    <source>
        <dbReference type="ARBA" id="ARBA00022801"/>
    </source>
</evidence>
<dbReference type="Pfam" id="PF02089">
    <property type="entry name" value="Palm_thioest"/>
    <property type="match status" value="1"/>
</dbReference>
<evidence type="ECO:0000313" key="11">
    <source>
        <dbReference type="EMBL" id="TRY72654.1"/>
    </source>
</evidence>
<keyword evidence="6" id="KW-1015">Disulfide bond</keyword>
<dbReference type="SUPFAM" id="SSF53474">
    <property type="entry name" value="alpha/beta-Hydrolases"/>
    <property type="match status" value="1"/>
</dbReference>
<keyword evidence="7" id="KW-0325">Glycoprotein</keyword>
<evidence type="ECO:0000256" key="8">
    <source>
        <dbReference type="ARBA" id="ARBA00031934"/>
    </source>
</evidence>
<dbReference type="PANTHER" id="PTHR11247:SF8">
    <property type="entry name" value="PALMITOYL-PROTEIN THIOESTERASE 1"/>
    <property type="match status" value="1"/>
</dbReference>
<evidence type="ECO:0000256" key="9">
    <source>
        <dbReference type="ARBA" id="ARBA00047409"/>
    </source>
</evidence>
<reference evidence="11 12" key="1">
    <citation type="journal article" date="2018" name="Nat. Ecol. Evol.">
        <title>Genomic signatures of mitonuclear coevolution across populations of Tigriopus californicus.</title>
        <authorList>
            <person name="Barreto F.S."/>
            <person name="Watson E.T."/>
            <person name="Lima T.G."/>
            <person name="Willett C.S."/>
            <person name="Edmands S."/>
            <person name="Li W."/>
            <person name="Burton R.S."/>
        </authorList>
    </citation>
    <scope>NUCLEOTIDE SEQUENCE [LARGE SCALE GENOMIC DNA]</scope>
    <source>
        <strain evidence="11 12">San Diego</strain>
    </source>
</reference>
<evidence type="ECO:0000256" key="10">
    <source>
        <dbReference type="SAM" id="SignalP"/>
    </source>
</evidence>
<gene>
    <name evidence="11" type="ORF">TCAL_01153</name>
</gene>
<protein>
    <recommendedName>
        <fullName evidence="3">Palmitoyl-protein thioesterase 1</fullName>
        <ecNumber evidence="2">3.1.2.22</ecNumber>
    </recommendedName>
    <alternativeName>
        <fullName evidence="8">Palmitoyl-protein hydrolase 1</fullName>
    </alternativeName>
</protein>
<name>A0A553P4N4_TIGCA</name>
<feature type="signal peptide" evidence="10">
    <location>
        <begin position="1"/>
        <end position="21"/>
    </location>
</feature>
<organism evidence="11 12">
    <name type="scientific">Tigriopus californicus</name>
    <name type="common">Marine copepod</name>
    <dbReference type="NCBI Taxonomy" id="6832"/>
    <lineage>
        <taxon>Eukaryota</taxon>
        <taxon>Metazoa</taxon>
        <taxon>Ecdysozoa</taxon>
        <taxon>Arthropoda</taxon>
        <taxon>Crustacea</taxon>
        <taxon>Multicrustacea</taxon>
        <taxon>Hexanauplia</taxon>
        <taxon>Copepoda</taxon>
        <taxon>Harpacticoida</taxon>
        <taxon>Harpacticidae</taxon>
        <taxon>Tigriopus</taxon>
    </lineage>
</organism>
<evidence type="ECO:0000313" key="12">
    <source>
        <dbReference type="Proteomes" id="UP000318571"/>
    </source>
</evidence>